<organism evidence="6 7">
    <name type="scientific">Streptomyces celluloflavus</name>
    <dbReference type="NCBI Taxonomy" id="58344"/>
    <lineage>
        <taxon>Bacteria</taxon>
        <taxon>Bacillati</taxon>
        <taxon>Actinomycetota</taxon>
        <taxon>Actinomycetes</taxon>
        <taxon>Kitasatosporales</taxon>
        <taxon>Streptomycetaceae</taxon>
        <taxon>Streptomyces</taxon>
    </lineage>
</organism>
<keyword evidence="7" id="KW-1185">Reference proteome</keyword>
<evidence type="ECO:0000313" key="6">
    <source>
        <dbReference type="EMBL" id="MFH8587893.1"/>
    </source>
</evidence>
<gene>
    <name evidence="6" type="ORF">ACH4GP_26410</name>
</gene>
<accession>A0ABW7RKA3</accession>
<dbReference type="Proteomes" id="UP001610990">
    <property type="component" value="Unassembled WGS sequence"/>
</dbReference>
<feature type="region of interest" description="Disordered" evidence="4">
    <location>
        <begin position="1"/>
        <end position="49"/>
    </location>
</feature>
<dbReference type="InterPro" id="IPR043502">
    <property type="entry name" value="DNA/RNA_pol_sf"/>
</dbReference>
<comment type="similarity">
    <text evidence="1">Belongs to the DNA polymerase type-Y family.</text>
</comment>
<evidence type="ECO:0000256" key="4">
    <source>
        <dbReference type="SAM" id="MobiDB-lite"/>
    </source>
</evidence>
<dbReference type="InterPro" id="IPR017961">
    <property type="entry name" value="DNA_pol_Y-fam_little_finger"/>
</dbReference>
<dbReference type="PANTHER" id="PTHR35369:SF2">
    <property type="entry name" value="BLR3025 PROTEIN"/>
    <property type="match status" value="1"/>
</dbReference>
<comment type="caution">
    <text evidence="6">The sequence shown here is derived from an EMBL/GenBank/DDBJ whole genome shotgun (WGS) entry which is preliminary data.</text>
</comment>
<evidence type="ECO:0000256" key="1">
    <source>
        <dbReference type="ARBA" id="ARBA00010945"/>
    </source>
</evidence>
<dbReference type="PROSITE" id="PS50173">
    <property type="entry name" value="UMUC"/>
    <property type="match status" value="1"/>
</dbReference>
<dbReference type="Gene3D" id="3.30.1490.100">
    <property type="entry name" value="DNA polymerase, Y-family, little finger domain"/>
    <property type="match status" value="1"/>
</dbReference>
<dbReference type="InterPro" id="IPR001126">
    <property type="entry name" value="UmuC"/>
</dbReference>
<dbReference type="EMBL" id="JBIRGH010000019">
    <property type="protein sequence ID" value="MFH8587893.1"/>
    <property type="molecule type" value="Genomic_DNA"/>
</dbReference>
<proteinExistence type="inferred from homology"/>
<evidence type="ECO:0000256" key="2">
    <source>
        <dbReference type="ARBA" id="ARBA00022763"/>
    </source>
</evidence>
<dbReference type="InterPro" id="IPR050356">
    <property type="entry name" value="SulA_CellDiv_inhibitor"/>
</dbReference>
<dbReference type="Gene3D" id="3.30.70.270">
    <property type="match status" value="1"/>
</dbReference>
<feature type="compositionally biased region" description="Pro residues" evidence="4">
    <location>
        <begin position="8"/>
        <end position="24"/>
    </location>
</feature>
<dbReference type="Pfam" id="PF21999">
    <property type="entry name" value="IMS_HHH_1"/>
    <property type="match status" value="1"/>
</dbReference>
<evidence type="ECO:0000313" key="7">
    <source>
        <dbReference type="Proteomes" id="UP001610990"/>
    </source>
</evidence>
<dbReference type="InterPro" id="IPR053848">
    <property type="entry name" value="IMS_HHH_1"/>
</dbReference>
<evidence type="ECO:0000259" key="5">
    <source>
        <dbReference type="PROSITE" id="PS50173"/>
    </source>
</evidence>
<name>A0ABW7RKA3_9ACTN</name>
<dbReference type="SUPFAM" id="SSF56672">
    <property type="entry name" value="DNA/RNA polymerases"/>
    <property type="match status" value="1"/>
</dbReference>
<keyword evidence="2" id="KW-0227">DNA damage</keyword>
<dbReference type="InterPro" id="IPR043128">
    <property type="entry name" value="Rev_trsase/Diguanyl_cyclase"/>
</dbReference>
<feature type="compositionally biased region" description="Low complexity" evidence="4">
    <location>
        <begin position="25"/>
        <end position="38"/>
    </location>
</feature>
<dbReference type="Pfam" id="PF00817">
    <property type="entry name" value="IMS"/>
    <property type="match status" value="1"/>
</dbReference>
<protein>
    <submittedName>
        <fullName evidence="6">Helix-hairpin-helix domain-containing protein</fullName>
    </submittedName>
</protein>
<sequence>MTAAPRPSAAPEPFVPEPPAPEPSAPASAEGRAAAPPSAGVPPVTPPSAGVPRPAGVLCVRFRAAGDTPVSAGEYAALLRLLAQFTPVVEALPPDAALADVRGALRYFGRDAAGIAELVRLRALVWHGVRCTIGVAANPLLARMAAQGAAPGEIRAVPGDTGSVATFLARRPAVALEGVGPATARLLCAYGLDSVGRIAAAPPATLQRILGAKAGRAVYERARGIDPTPVSPNAATRSLGAEHRFVHDELDPVRRRRALLSLADDLGARMRASGQVARALTLTVRYADRSTTVRTRRLAEPTAHGPALTAAAYTLHTALGLQRARVRSVALRAEDLCAAELAAHQLTFDPADDKAHRIEAAVDRARARFGTGAVRPAAKTGDH</sequence>
<dbReference type="Pfam" id="PF11799">
    <property type="entry name" value="IMS_C"/>
    <property type="match status" value="1"/>
</dbReference>
<dbReference type="Gene3D" id="1.10.150.20">
    <property type="entry name" value="5' to 3' exonuclease, C-terminal subdomain"/>
    <property type="match status" value="1"/>
</dbReference>
<reference evidence="6 7" key="1">
    <citation type="submission" date="2024-10" db="EMBL/GenBank/DDBJ databases">
        <title>The Natural Products Discovery Center: Release of the First 8490 Sequenced Strains for Exploring Actinobacteria Biosynthetic Diversity.</title>
        <authorList>
            <person name="Kalkreuter E."/>
            <person name="Kautsar S.A."/>
            <person name="Yang D."/>
            <person name="Bader C.D."/>
            <person name="Teijaro C.N."/>
            <person name="Fluegel L."/>
            <person name="Davis C.M."/>
            <person name="Simpson J.R."/>
            <person name="Lauterbach L."/>
            <person name="Steele A.D."/>
            <person name="Gui C."/>
            <person name="Meng S."/>
            <person name="Li G."/>
            <person name="Viehrig K."/>
            <person name="Ye F."/>
            <person name="Su P."/>
            <person name="Kiefer A.F."/>
            <person name="Nichols A."/>
            <person name="Cepeda A.J."/>
            <person name="Yan W."/>
            <person name="Fan B."/>
            <person name="Jiang Y."/>
            <person name="Adhikari A."/>
            <person name="Zheng C.-J."/>
            <person name="Schuster L."/>
            <person name="Cowan T.M."/>
            <person name="Smanski M.J."/>
            <person name="Chevrette M.G."/>
            <person name="De Carvalho L.P.S."/>
            <person name="Shen B."/>
        </authorList>
    </citation>
    <scope>NUCLEOTIDE SEQUENCE [LARGE SCALE GENOMIC DNA]</scope>
    <source>
        <strain evidence="6 7">NPDC018013</strain>
    </source>
</reference>
<feature type="domain" description="UmuC" evidence="5">
    <location>
        <begin position="78"/>
        <end position="180"/>
    </location>
</feature>
<evidence type="ECO:0000256" key="3">
    <source>
        <dbReference type="ARBA" id="ARBA00025589"/>
    </source>
</evidence>
<comment type="function">
    <text evidence="3">Poorly processive, error-prone DNA polymerase involved in untargeted mutagenesis. Copies undamaged DNA at stalled replication forks, which arise in vivo from mismatched or misaligned primer ends. These misaligned primers can be extended by PolIV. Exhibits no 3'-5' exonuclease (proofreading) activity. May be involved in translesional synthesis, in conjunction with the beta clamp from PolIII.</text>
</comment>
<dbReference type="InterPro" id="IPR036775">
    <property type="entry name" value="DNA_pol_Y-fam_lit_finger_sf"/>
</dbReference>
<dbReference type="PANTHER" id="PTHR35369">
    <property type="entry name" value="BLR3025 PROTEIN-RELATED"/>
    <property type="match status" value="1"/>
</dbReference>
<dbReference type="SUPFAM" id="SSF100879">
    <property type="entry name" value="Lesion bypass DNA polymerase (Y-family), little finger domain"/>
    <property type="match status" value="1"/>
</dbReference>
<dbReference type="RefSeq" id="WP_367430300.1">
    <property type="nucleotide sequence ID" value="NZ_CP108413.1"/>
</dbReference>